<feature type="transmembrane region" description="Helical" evidence="8">
    <location>
        <begin position="15"/>
        <end position="34"/>
    </location>
</feature>
<dbReference type="GO" id="GO:0005886">
    <property type="term" value="C:plasma membrane"/>
    <property type="evidence" value="ECO:0007669"/>
    <property type="project" value="UniProtKB-SubCell"/>
</dbReference>
<name>A0A7V3KNL7_UNCW3</name>
<feature type="transmembrane region" description="Helical" evidence="8">
    <location>
        <begin position="322"/>
        <end position="341"/>
    </location>
</feature>
<keyword evidence="4 8" id="KW-0812">Transmembrane</keyword>
<dbReference type="Pfam" id="PF00953">
    <property type="entry name" value="Glycos_transf_4"/>
    <property type="match status" value="1"/>
</dbReference>
<evidence type="ECO:0008006" key="10">
    <source>
        <dbReference type="Google" id="ProtNLM"/>
    </source>
</evidence>
<evidence type="ECO:0000256" key="3">
    <source>
        <dbReference type="ARBA" id="ARBA00022679"/>
    </source>
</evidence>
<feature type="transmembrane region" description="Helical" evidence="8">
    <location>
        <begin position="55"/>
        <end position="73"/>
    </location>
</feature>
<dbReference type="PANTHER" id="PTHR22926:SF3">
    <property type="entry name" value="UNDECAPRENYL-PHOSPHATE ALPHA-N-ACETYLGLUCOSAMINYL 1-PHOSPHATE TRANSFERASE"/>
    <property type="match status" value="1"/>
</dbReference>
<keyword evidence="5 8" id="KW-1133">Transmembrane helix</keyword>
<feature type="transmembrane region" description="Helical" evidence="8">
    <location>
        <begin position="223"/>
        <end position="241"/>
    </location>
</feature>
<proteinExistence type="predicted"/>
<sequence>MLGGLKEVLALQVRLFAGSVIAFLLSWLLSKHFANLKIVQDTPGSGPQKVHPEKVSRMGGIAIVISLVLAGLVANLKGLLLLILVSMPVVLIAIYEDMFQKVRPSIRLSVSFCTALIFSLVFKVYISYVDIPIIDLVLKITFFGLAFTMFAVAGITNSFNIIDGLHGLASGIGIIILGFYSLTAYLVRDFVVFSISLLAIFALLGFILNNYPSGKILLGDNGAYFLGFLIATTSILLVYRNQGISPWYPLLCVAYPFTETIFSIYRRRFAKKKSAMDADFLHMHSLVFKRYVRNNAKTSPLFWAGSLLTCLLAFFFRSNTKVLIALYLLYLVVYVVGYLRITRFKNKKINLFLSKRNSG</sequence>
<comment type="cofactor">
    <cofactor evidence="7">
        <name>Mg(2+)</name>
        <dbReference type="ChEBI" id="CHEBI:18420"/>
    </cofactor>
</comment>
<dbReference type="AlphaFoldDB" id="A0A7V3KNL7"/>
<dbReference type="GO" id="GO:0046872">
    <property type="term" value="F:metal ion binding"/>
    <property type="evidence" value="ECO:0007669"/>
    <property type="project" value="UniProtKB-KW"/>
</dbReference>
<accession>A0A7V3KNL7</accession>
<feature type="transmembrane region" description="Helical" evidence="8">
    <location>
        <begin position="298"/>
        <end position="316"/>
    </location>
</feature>
<dbReference type="InterPro" id="IPR000715">
    <property type="entry name" value="Glycosyl_transferase_4"/>
</dbReference>
<comment type="subcellular location">
    <subcellularLocation>
        <location evidence="1">Cell membrane</location>
        <topology evidence="1">Multi-pass membrane protein</topology>
    </subcellularLocation>
</comment>
<feature type="transmembrane region" description="Helical" evidence="8">
    <location>
        <begin position="247"/>
        <end position="265"/>
    </location>
</feature>
<evidence type="ECO:0000256" key="4">
    <source>
        <dbReference type="ARBA" id="ARBA00022692"/>
    </source>
</evidence>
<dbReference type="EMBL" id="DTGD01000143">
    <property type="protein sequence ID" value="HGB36023.1"/>
    <property type="molecule type" value="Genomic_DNA"/>
</dbReference>
<dbReference type="GO" id="GO:0044038">
    <property type="term" value="P:cell wall macromolecule biosynthetic process"/>
    <property type="evidence" value="ECO:0007669"/>
    <property type="project" value="TreeGrafter"/>
</dbReference>
<feature type="binding site" evidence="7">
    <location>
        <position position="220"/>
    </location>
    <ligand>
        <name>Mg(2+)</name>
        <dbReference type="ChEBI" id="CHEBI:18420"/>
    </ligand>
</feature>
<reference evidence="9" key="1">
    <citation type="journal article" date="2020" name="mSystems">
        <title>Genome- and Community-Level Interaction Insights into Carbon Utilization and Element Cycling Functions of Hydrothermarchaeota in Hydrothermal Sediment.</title>
        <authorList>
            <person name="Zhou Z."/>
            <person name="Liu Y."/>
            <person name="Xu W."/>
            <person name="Pan J."/>
            <person name="Luo Z.H."/>
            <person name="Li M."/>
        </authorList>
    </citation>
    <scope>NUCLEOTIDE SEQUENCE [LARGE SCALE GENOMIC DNA]</scope>
    <source>
        <strain evidence="9">SpSt-754</strain>
    </source>
</reference>
<feature type="transmembrane region" description="Helical" evidence="8">
    <location>
        <begin position="132"/>
        <end position="153"/>
    </location>
</feature>
<dbReference type="PANTHER" id="PTHR22926">
    <property type="entry name" value="PHOSPHO-N-ACETYLMURAMOYL-PENTAPEPTIDE-TRANSFERASE"/>
    <property type="match status" value="1"/>
</dbReference>
<evidence type="ECO:0000256" key="1">
    <source>
        <dbReference type="ARBA" id="ARBA00004651"/>
    </source>
</evidence>
<keyword evidence="6 8" id="KW-0472">Membrane</keyword>
<evidence type="ECO:0000256" key="6">
    <source>
        <dbReference type="ARBA" id="ARBA00023136"/>
    </source>
</evidence>
<dbReference type="GO" id="GO:0009103">
    <property type="term" value="P:lipopolysaccharide biosynthetic process"/>
    <property type="evidence" value="ECO:0007669"/>
    <property type="project" value="TreeGrafter"/>
</dbReference>
<gene>
    <name evidence="9" type="ORF">ENV38_03865</name>
</gene>
<keyword evidence="3" id="KW-0808">Transferase</keyword>
<evidence type="ECO:0000313" key="9">
    <source>
        <dbReference type="EMBL" id="HGB36023.1"/>
    </source>
</evidence>
<keyword evidence="7" id="KW-0479">Metal-binding</keyword>
<feature type="transmembrane region" description="Helical" evidence="8">
    <location>
        <begin position="79"/>
        <end position="96"/>
    </location>
</feature>
<dbReference type="CDD" id="cd06912">
    <property type="entry name" value="GT_MraY_like"/>
    <property type="match status" value="1"/>
</dbReference>
<keyword evidence="2" id="KW-1003">Cell membrane</keyword>
<feature type="transmembrane region" description="Helical" evidence="8">
    <location>
        <begin position="108"/>
        <end position="126"/>
    </location>
</feature>
<keyword evidence="7" id="KW-0460">Magnesium</keyword>
<dbReference type="GO" id="GO:0071555">
    <property type="term" value="P:cell wall organization"/>
    <property type="evidence" value="ECO:0007669"/>
    <property type="project" value="TreeGrafter"/>
</dbReference>
<evidence type="ECO:0000256" key="2">
    <source>
        <dbReference type="ARBA" id="ARBA00022475"/>
    </source>
</evidence>
<protein>
    <recommendedName>
        <fullName evidence="10">Undecaprenyl/decaprenyl-phosphate alpha-N-acetylglucosaminyl 1-phosphate transferase</fullName>
    </recommendedName>
</protein>
<feature type="transmembrane region" description="Helical" evidence="8">
    <location>
        <begin position="165"/>
        <end position="185"/>
    </location>
</feature>
<evidence type="ECO:0000256" key="7">
    <source>
        <dbReference type="PIRSR" id="PIRSR600715-1"/>
    </source>
</evidence>
<evidence type="ECO:0000256" key="5">
    <source>
        <dbReference type="ARBA" id="ARBA00022989"/>
    </source>
</evidence>
<evidence type="ECO:0000256" key="8">
    <source>
        <dbReference type="SAM" id="Phobius"/>
    </source>
</evidence>
<feature type="binding site" evidence="7">
    <location>
        <position position="160"/>
    </location>
    <ligand>
        <name>Mg(2+)</name>
        <dbReference type="ChEBI" id="CHEBI:18420"/>
    </ligand>
</feature>
<dbReference type="GO" id="GO:0016780">
    <property type="term" value="F:phosphotransferase activity, for other substituted phosphate groups"/>
    <property type="evidence" value="ECO:0007669"/>
    <property type="project" value="InterPro"/>
</dbReference>
<feature type="transmembrane region" description="Helical" evidence="8">
    <location>
        <begin position="191"/>
        <end position="211"/>
    </location>
</feature>
<organism evidence="9">
    <name type="scientific">candidate division WOR-3 bacterium</name>
    <dbReference type="NCBI Taxonomy" id="2052148"/>
    <lineage>
        <taxon>Bacteria</taxon>
        <taxon>Bacteria division WOR-3</taxon>
    </lineage>
</organism>
<comment type="caution">
    <text evidence="9">The sequence shown here is derived from an EMBL/GenBank/DDBJ whole genome shotgun (WGS) entry which is preliminary data.</text>
</comment>